<reference evidence="1" key="1">
    <citation type="journal article" date="2021" name="New Phytol.">
        <title>Evolutionary innovations through gain and loss of genes in the ectomycorrhizal Boletales.</title>
        <authorList>
            <person name="Wu G."/>
            <person name="Miyauchi S."/>
            <person name="Morin E."/>
            <person name="Kuo A."/>
            <person name="Drula E."/>
            <person name="Varga T."/>
            <person name="Kohler A."/>
            <person name="Feng B."/>
            <person name="Cao Y."/>
            <person name="Lipzen A."/>
            <person name="Daum C."/>
            <person name="Hundley H."/>
            <person name="Pangilinan J."/>
            <person name="Johnson J."/>
            <person name="Barry K."/>
            <person name="LaButti K."/>
            <person name="Ng V."/>
            <person name="Ahrendt S."/>
            <person name="Min B."/>
            <person name="Choi I.G."/>
            <person name="Park H."/>
            <person name="Plett J.M."/>
            <person name="Magnuson J."/>
            <person name="Spatafora J.W."/>
            <person name="Nagy L.G."/>
            <person name="Henrissat B."/>
            <person name="Grigoriev I.V."/>
            <person name="Yang Z.L."/>
            <person name="Xu J."/>
            <person name="Martin F.M."/>
        </authorList>
    </citation>
    <scope>NUCLEOTIDE SEQUENCE</scope>
    <source>
        <strain evidence="1">KUC20120723A-06</strain>
    </source>
</reference>
<proteinExistence type="predicted"/>
<name>A0ACB8BHY4_9AGAM</name>
<gene>
    <name evidence="1" type="ORF">BV22DRAFT_530194</name>
</gene>
<dbReference type="EMBL" id="MU266432">
    <property type="protein sequence ID" value="KAH7924143.1"/>
    <property type="molecule type" value="Genomic_DNA"/>
</dbReference>
<sequence length="293" mass="32852">MSVLYDPADVAVGQNLQVLNYLLVSFVTLLAFDYIINLEHEVAYLFNAKLSISKCIYLVCRYVPLVLSGVQWPLSLASNIDMNACSTLFQITTWLTLIILSCVECIFLLRTYALWSCSKRVLIVLLSSLAAAVIPVITVLAVYQSSIFDLFSQPPIPFISSCYQQGLEYAFFVCYLLLLVFETEIFLFTIYRVHVHCRHARGSLLKILAKHGVLYFVFSLLFSVTNILVIFLLPSYYSSVFGVLQTLAQALLATRMQLSLWKADQGRATAVSVLTSRLEFVELLPPTVGIGDP</sequence>
<evidence type="ECO:0000313" key="1">
    <source>
        <dbReference type="EMBL" id="KAH7924143.1"/>
    </source>
</evidence>
<keyword evidence="2" id="KW-1185">Reference proteome</keyword>
<accession>A0ACB8BHY4</accession>
<organism evidence="1 2">
    <name type="scientific">Leucogyrophana mollusca</name>
    <dbReference type="NCBI Taxonomy" id="85980"/>
    <lineage>
        <taxon>Eukaryota</taxon>
        <taxon>Fungi</taxon>
        <taxon>Dikarya</taxon>
        <taxon>Basidiomycota</taxon>
        <taxon>Agaricomycotina</taxon>
        <taxon>Agaricomycetes</taxon>
        <taxon>Agaricomycetidae</taxon>
        <taxon>Boletales</taxon>
        <taxon>Boletales incertae sedis</taxon>
        <taxon>Leucogyrophana</taxon>
    </lineage>
</organism>
<dbReference type="Proteomes" id="UP000790709">
    <property type="component" value="Unassembled WGS sequence"/>
</dbReference>
<evidence type="ECO:0000313" key="2">
    <source>
        <dbReference type="Proteomes" id="UP000790709"/>
    </source>
</evidence>
<protein>
    <submittedName>
        <fullName evidence="1">Uncharacterized protein</fullName>
    </submittedName>
</protein>
<comment type="caution">
    <text evidence="1">The sequence shown here is derived from an EMBL/GenBank/DDBJ whole genome shotgun (WGS) entry which is preliminary data.</text>
</comment>